<dbReference type="HOGENOM" id="CLU_027420_3_1_9"/>
<dbReference type="FunFam" id="3.40.50.20:FF:000006">
    <property type="entry name" value="Phosphoribosylamine--glycine ligase, chloroplastic"/>
    <property type="match status" value="1"/>
</dbReference>
<evidence type="ECO:0000256" key="15">
    <source>
        <dbReference type="PROSITE-ProRule" id="PRU00409"/>
    </source>
</evidence>
<dbReference type="PANTHER" id="PTHR43472">
    <property type="entry name" value="PHOSPHORIBOSYLAMINE--GLYCINE LIGASE"/>
    <property type="match status" value="1"/>
</dbReference>
<dbReference type="eggNOG" id="COG0151">
    <property type="taxonomic scope" value="Bacteria"/>
</dbReference>
<dbReference type="SUPFAM" id="SSF56059">
    <property type="entry name" value="Glutathione synthetase ATP-binding domain-like"/>
    <property type="match status" value="1"/>
</dbReference>
<dbReference type="Proteomes" id="UP000001401">
    <property type="component" value="Chromosome"/>
</dbReference>
<keyword evidence="5 14" id="KW-0436">Ligase</keyword>
<proteinExistence type="inferred from homology"/>
<comment type="cofactor">
    <cofactor evidence="1">
        <name>Mn(2+)</name>
        <dbReference type="ChEBI" id="CHEBI:29035"/>
    </cofactor>
</comment>
<dbReference type="RefSeq" id="WP_013487047.1">
    <property type="nucleotide sequence ID" value="NC_014829.1"/>
</dbReference>
<dbReference type="SMART" id="SM01210">
    <property type="entry name" value="GARS_C"/>
    <property type="match status" value="1"/>
</dbReference>
<dbReference type="Pfam" id="PF02844">
    <property type="entry name" value="GARS_N"/>
    <property type="match status" value="1"/>
</dbReference>
<dbReference type="SUPFAM" id="SSF51246">
    <property type="entry name" value="Rudiment single hybrid motif"/>
    <property type="match status" value="1"/>
</dbReference>
<dbReference type="Gene3D" id="3.90.600.10">
    <property type="entry name" value="Phosphoribosylglycinamide synthetase, C-terminal domain"/>
    <property type="match status" value="1"/>
</dbReference>
<keyword evidence="18" id="KW-1185">Reference proteome</keyword>
<dbReference type="GO" id="GO:0046872">
    <property type="term" value="F:metal ion binding"/>
    <property type="evidence" value="ECO:0007669"/>
    <property type="project" value="UniProtKB-KW"/>
</dbReference>
<feature type="domain" description="ATP-grasp" evidence="16">
    <location>
        <begin position="108"/>
        <end position="314"/>
    </location>
</feature>
<evidence type="ECO:0000256" key="6">
    <source>
        <dbReference type="ARBA" id="ARBA00022723"/>
    </source>
</evidence>
<dbReference type="GO" id="GO:0005524">
    <property type="term" value="F:ATP binding"/>
    <property type="evidence" value="ECO:0007669"/>
    <property type="project" value="UniProtKB-UniRule"/>
</dbReference>
<keyword evidence="6" id="KW-0479">Metal-binding</keyword>
<dbReference type="FunFam" id="3.30.470.20:FF:000018">
    <property type="entry name" value="Trifunctional purine biosynthetic protein adenosine-3"/>
    <property type="match status" value="1"/>
</dbReference>
<evidence type="ECO:0000256" key="10">
    <source>
        <dbReference type="ARBA" id="ARBA00023211"/>
    </source>
</evidence>
<dbReference type="Gene3D" id="3.30.470.20">
    <property type="entry name" value="ATP-grasp fold, B domain"/>
    <property type="match status" value="1"/>
</dbReference>
<dbReference type="InterPro" id="IPR020562">
    <property type="entry name" value="PRibGlycinamide_synth_N"/>
</dbReference>
<sequence length="424" mass="45046">MKVLVVGSGGREHALCWKLKQSSKVTEVYAAPGSAGIAEDGIFNVDINENDHEGLIAFAKEQSIALTVVGPEAPLVSGIVDFFQAEGLTVFGPTKAAATLEGSKQFAKEIMKKYDIPTAAYEVFTDVEEAKAYVRKQGAPIVVKADGLAAGKGVIVAETEEQALVALDDIMGARTFGDAGASVVIEDCLRGEELSLMAFVHGETVLPMVPAQDHKRAFDGDAGPNTGGMGAYSPVPHIDANLVAEAEATILRPMAKAMVAEGVPFTGILYAGLMMTEDGPKVIEFNARFGDPETQVVLPRLETDLVDVIESTLSSKEIELEWTDKACAGVVLASEGYPGSYPKGTPMSVPSDVVEGQKWFHAGTKKTADGWATNGGRVILLSSLGEDLHAALEKTYEVLNAHEWEGLFYRSDIGSRAVNLSNKK</sequence>
<dbReference type="Gene3D" id="3.40.50.20">
    <property type="match status" value="1"/>
</dbReference>
<evidence type="ECO:0000256" key="1">
    <source>
        <dbReference type="ARBA" id="ARBA00001936"/>
    </source>
</evidence>
<evidence type="ECO:0000256" key="3">
    <source>
        <dbReference type="ARBA" id="ARBA00005174"/>
    </source>
</evidence>
<dbReference type="InterPro" id="IPR011761">
    <property type="entry name" value="ATP-grasp"/>
</dbReference>
<organism evidence="17 18">
    <name type="scientific">Evansella cellulosilytica (strain ATCC 21833 / DSM 2522 / FERM P-1141 / JCM 9156 / N-4)</name>
    <name type="common">Bacillus cellulosilyticus</name>
    <dbReference type="NCBI Taxonomy" id="649639"/>
    <lineage>
        <taxon>Bacteria</taxon>
        <taxon>Bacillati</taxon>
        <taxon>Bacillota</taxon>
        <taxon>Bacilli</taxon>
        <taxon>Bacillales</taxon>
        <taxon>Bacillaceae</taxon>
        <taxon>Evansella</taxon>
    </lineage>
</organism>
<comment type="cofactor">
    <cofactor evidence="2">
        <name>Mg(2+)</name>
        <dbReference type="ChEBI" id="CHEBI:18420"/>
    </cofactor>
</comment>
<name>E6TWM3_EVAC2</name>
<evidence type="ECO:0000259" key="16">
    <source>
        <dbReference type="PROSITE" id="PS50975"/>
    </source>
</evidence>
<evidence type="ECO:0000256" key="4">
    <source>
        <dbReference type="ARBA" id="ARBA00013255"/>
    </source>
</evidence>
<evidence type="ECO:0000256" key="12">
    <source>
        <dbReference type="ARBA" id="ARBA00042242"/>
    </source>
</evidence>
<dbReference type="InterPro" id="IPR020561">
    <property type="entry name" value="PRibGlycinamid_synth_ATP-grasp"/>
</dbReference>
<accession>E6TWM3</accession>
<keyword evidence="7 15" id="KW-0547">Nucleotide-binding</keyword>
<dbReference type="OrthoDB" id="9807240at2"/>
<dbReference type="UniPathway" id="UPA00074">
    <property type="reaction ID" value="UER00125"/>
</dbReference>
<dbReference type="InterPro" id="IPR020560">
    <property type="entry name" value="PRibGlycinamide_synth_C-dom"/>
</dbReference>
<evidence type="ECO:0000256" key="11">
    <source>
        <dbReference type="ARBA" id="ARBA00038345"/>
    </source>
</evidence>
<keyword evidence="8 14" id="KW-0658">Purine biosynthesis</keyword>
<dbReference type="Pfam" id="PF02843">
    <property type="entry name" value="GARS_C"/>
    <property type="match status" value="1"/>
</dbReference>
<dbReference type="InterPro" id="IPR011054">
    <property type="entry name" value="Rudment_hybrid_motif"/>
</dbReference>
<evidence type="ECO:0000256" key="14">
    <source>
        <dbReference type="HAMAP-Rule" id="MF_00138"/>
    </source>
</evidence>
<evidence type="ECO:0000256" key="7">
    <source>
        <dbReference type="ARBA" id="ARBA00022741"/>
    </source>
</evidence>
<comment type="similarity">
    <text evidence="11 14">Belongs to the GARS family.</text>
</comment>
<evidence type="ECO:0000256" key="2">
    <source>
        <dbReference type="ARBA" id="ARBA00001946"/>
    </source>
</evidence>
<dbReference type="Gene3D" id="3.30.1490.20">
    <property type="entry name" value="ATP-grasp fold, A domain"/>
    <property type="match status" value="1"/>
</dbReference>
<dbReference type="FunFam" id="3.30.1490.20:FF:000006">
    <property type="entry name" value="phosphoribosylamine--glycine ligase, chloroplastic-like"/>
    <property type="match status" value="1"/>
</dbReference>
<dbReference type="EMBL" id="CP002394">
    <property type="protein sequence ID" value="ADU28706.1"/>
    <property type="molecule type" value="Genomic_DNA"/>
</dbReference>
<dbReference type="InterPro" id="IPR000115">
    <property type="entry name" value="PRibGlycinamide_synth"/>
</dbReference>
<evidence type="ECO:0000313" key="18">
    <source>
        <dbReference type="Proteomes" id="UP000001401"/>
    </source>
</evidence>
<dbReference type="SUPFAM" id="SSF52440">
    <property type="entry name" value="PreATP-grasp domain"/>
    <property type="match status" value="1"/>
</dbReference>
<dbReference type="GO" id="GO:0006189">
    <property type="term" value="P:'de novo' IMP biosynthetic process"/>
    <property type="evidence" value="ECO:0007669"/>
    <property type="project" value="UniProtKB-UniRule"/>
</dbReference>
<dbReference type="PROSITE" id="PS50975">
    <property type="entry name" value="ATP_GRASP"/>
    <property type="match status" value="1"/>
</dbReference>
<dbReference type="AlphaFoldDB" id="E6TWM3"/>
<reference evidence="17 18" key="1">
    <citation type="submission" date="2010-12" db="EMBL/GenBank/DDBJ databases">
        <title>Complete sequence of Bacillus cellulosilyticus DSM 2522.</title>
        <authorList>
            <consortium name="US DOE Joint Genome Institute"/>
            <person name="Lucas S."/>
            <person name="Copeland A."/>
            <person name="Lapidus A."/>
            <person name="Cheng J.-F."/>
            <person name="Bruce D."/>
            <person name="Goodwin L."/>
            <person name="Pitluck S."/>
            <person name="Chertkov O."/>
            <person name="Detter J.C."/>
            <person name="Han C."/>
            <person name="Tapia R."/>
            <person name="Land M."/>
            <person name="Hauser L."/>
            <person name="Jeffries C."/>
            <person name="Kyrpides N."/>
            <person name="Ivanova N."/>
            <person name="Mikhailova N."/>
            <person name="Brumm P."/>
            <person name="Mead D."/>
            <person name="Woyke T."/>
        </authorList>
    </citation>
    <scope>NUCLEOTIDE SEQUENCE [LARGE SCALE GENOMIC DNA]</scope>
    <source>
        <strain evidence="18">ATCC 21833 / DSM 2522 / FERM P-1141 / JCM 9156 / N-4</strain>
    </source>
</reference>
<dbReference type="Pfam" id="PF01071">
    <property type="entry name" value="GARS_A"/>
    <property type="match status" value="1"/>
</dbReference>
<dbReference type="InterPro" id="IPR013815">
    <property type="entry name" value="ATP_grasp_subdomain_1"/>
</dbReference>
<dbReference type="KEGG" id="bco:Bcell_0424"/>
<evidence type="ECO:0000313" key="17">
    <source>
        <dbReference type="EMBL" id="ADU28706.1"/>
    </source>
</evidence>
<gene>
    <name evidence="14" type="primary">purD</name>
    <name evidence="17" type="ordered locus">Bcell_0424</name>
</gene>
<dbReference type="EC" id="6.3.4.13" evidence="4 14"/>
<protein>
    <recommendedName>
        <fullName evidence="4 14">Phosphoribosylamine--glycine ligase</fullName>
        <ecNumber evidence="4 14">6.3.4.13</ecNumber>
    </recommendedName>
    <alternativeName>
        <fullName evidence="14">GARS</fullName>
    </alternativeName>
    <alternativeName>
        <fullName evidence="12 14">Glycinamide ribonucleotide synthetase</fullName>
    </alternativeName>
    <alternativeName>
        <fullName evidence="13 14">Phosphoribosylglycinamide synthetase</fullName>
    </alternativeName>
</protein>
<evidence type="ECO:0000256" key="9">
    <source>
        <dbReference type="ARBA" id="ARBA00022840"/>
    </source>
</evidence>
<dbReference type="NCBIfam" id="TIGR00877">
    <property type="entry name" value="purD"/>
    <property type="match status" value="1"/>
</dbReference>
<dbReference type="STRING" id="649639.Bcell_0424"/>
<dbReference type="InterPro" id="IPR016185">
    <property type="entry name" value="PreATP-grasp_dom_sf"/>
</dbReference>
<dbReference type="HAMAP" id="MF_00138">
    <property type="entry name" value="GARS"/>
    <property type="match status" value="1"/>
</dbReference>
<dbReference type="SMART" id="SM01209">
    <property type="entry name" value="GARS_A"/>
    <property type="match status" value="1"/>
</dbReference>
<comment type="pathway">
    <text evidence="3 14">Purine metabolism; IMP biosynthesis via de novo pathway; N(1)-(5-phospho-D-ribosyl)glycinamide from 5-phospho-alpha-D-ribose 1-diphosphate: step 2/2.</text>
</comment>
<dbReference type="InterPro" id="IPR037123">
    <property type="entry name" value="PRibGlycinamide_synth_C_sf"/>
</dbReference>
<dbReference type="PANTHER" id="PTHR43472:SF1">
    <property type="entry name" value="PHOSPHORIBOSYLAMINE--GLYCINE LIGASE, CHLOROPLASTIC"/>
    <property type="match status" value="1"/>
</dbReference>
<keyword evidence="9 15" id="KW-0067">ATP-binding</keyword>
<evidence type="ECO:0000256" key="13">
    <source>
        <dbReference type="ARBA" id="ARBA00042864"/>
    </source>
</evidence>
<dbReference type="PROSITE" id="PS00184">
    <property type="entry name" value="GARS"/>
    <property type="match status" value="1"/>
</dbReference>
<evidence type="ECO:0000256" key="5">
    <source>
        <dbReference type="ARBA" id="ARBA00022598"/>
    </source>
</evidence>
<evidence type="ECO:0000256" key="8">
    <source>
        <dbReference type="ARBA" id="ARBA00022755"/>
    </source>
</evidence>
<comment type="catalytic activity">
    <reaction evidence="14">
        <text>5-phospho-beta-D-ribosylamine + glycine + ATP = N(1)-(5-phospho-beta-D-ribosyl)glycinamide + ADP + phosphate + H(+)</text>
        <dbReference type="Rhea" id="RHEA:17453"/>
        <dbReference type="ChEBI" id="CHEBI:15378"/>
        <dbReference type="ChEBI" id="CHEBI:30616"/>
        <dbReference type="ChEBI" id="CHEBI:43474"/>
        <dbReference type="ChEBI" id="CHEBI:57305"/>
        <dbReference type="ChEBI" id="CHEBI:58681"/>
        <dbReference type="ChEBI" id="CHEBI:143788"/>
        <dbReference type="ChEBI" id="CHEBI:456216"/>
        <dbReference type="EC" id="6.3.4.13"/>
    </reaction>
</comment>
<keyword evidence="10" id="KW-0464">Manganese</keyword>
<dbReference type="GO" id="GO:0009113">
    <property type="term" value="P:purine nucleobase biosynthetic process"/>
    <property type="evidence" value="ECO:0007669"/>
    <property type="project" value="InterPro"/>
</dbReference>
<dbReference type="InterPro" id="IPR020559">
    <property type="entry name" value="PRibGlycinamide_synth_CS"/>
</dbReference>
<dbReference type="GO" id="GO:0004637">
    <property type="term" value="F:phosphoribosylamine-glycine ligase activity"/>
    <property type="evidence" value="ECO:0007669"/>
    <property type="project" value="UniProtKB-UniRule"/>
</dbReference>